<evidence type="ECO:0000259" key="3">
    <source>
        <dbReference type="PROSITE" id="PS51186"/>
    </source>
</evidence>
<comment type="caution">
    <text evidence="4">The sequence shown here is derived from an EMBL/GenBank/DDBJ whole genome shotgun (WGS) entry which is preliminary data.</text>
</comment>
<dbReference type="PANTHER" id="PTHR43877">
    <property type="entry name" value="AMINOALKYLPHOSPHONATE N-ACETYLTRANSFERASE-RELATED-RELATED"/>
    <property type="match status" value="1"/>
</dbReference>
<gene>
    <name evidence="4" type="ORF">N825_18535</name>
</gene>
<evidence type="ECO:0000256" key="1">
    <source>
        <dbReference type="ARBA" id="ARBA00022679"/>
    </source>
</evidence>
<sequence length="182" mass="20550">MRRARLDDAAAIAYVHVMGWRETYPGIVPARTLATMDVFSRTRYWAQVLDNKRNRIDVFVAEMPVDGEDRVVGFGVTGPEQVGLTEYSGEFHALYVLKVGQGRGLGARMMAAMASALIQRGMNASTVWALRDNWPARRFYEKMGGLLVSERPLMFDGTRVMEVAYGWDDVAPIARRSEEAWR</sequence>
<evidence type="ECO:0000313" key="4">
    <source>
        <dbReference type="EMBL" id="EWY41950.1"/>
    </source>
</evidence>
<dbReference type="Gene3D" id="3.40.630.30">
    <property type="match status" value="1"/>
</dbReference>
<dbReference type="Pfam" id="PF08445">
    <property type="entry name" value="FR47"/>
    <property type="match status" value="1"/>
</dbReference>
<organism evidence="4 5">
    <name type="scientific">Skermanella stibiiresistens SB22</name>
    <dbReference type="NCBI Taxonomy" id="1385369"/>
    <lineage>
        <taxon>Bacteria</taxon>
        <taxon>Pseudomonadati</taxon>
        <taxon>Pseudomonadota</taxon>
        <taxon>Alphaproteobacteria</taxon>
        <taxon>Rhodospirillales</taxon>
        <taxon>Azospirillaceae</taxon>
        <taxon>Skermanella</taxon>
    </lineage>
</organism>
<keyword evidence="5" id="KW-1185">Reference proteome</keyword>
<evidence type="ECO:0000313" key="5">
    <source>
        <dbReference type="Proteomes" id="UP000019486"/>
    </source>
</evidence>
<keyword evidence="1" id="KW-0808">Transferase</keyword>
<protein>
    <recommendedName>
        <fullName evidence="3">N-acetyltransferase domain-containing protein</fullName>
    </recommendedName>
</protein>
<reference evidence="4 5" key="1">
    <citation type="submission" date="2013-08" db="EMBL/GenBank/DDBJ databases">
        <title>The genome sequence of Skermanella stibiiresistens.</title>
        <authorList>
            <person name="Zhu W."/>
            <person name="Wang G."/>
        </authorList>
    </citation>
    <scope>NUCLEOTIDE SEQUENCE [LARGE SCALE GENOMIC DNA]</scope>
    <source>
        <strain evidence="4 5">SB22</strain>
    </source>
</reference>
<dbReference type="AlphaFoldDB" id="W9H6T7"/>
<keyword evidence="2" id="KW-0012">Acyltransferase</keyword>
<dbReference type="InterPro" id="IPR013653">
    <property type="entry name" value="GCN5-like_dom"/>
</dbReference>
<dbReference type="PROSITE" id="PS51186">
    <property type="entry name" value="GNAT"/>
    <property type="match status" value="1"/>
</dbReference>
<dbReference type="STRING" id="1385369.N825_18535"/>
<name>W9H6T7_9PROT</name>
<feature type="domain" description="N-acetyltransferase" evidence="3">
    <location>
        <begin position="1"/>
        <end position="166"/>
    </location>
</feature>
<dbReference type="GO" id="GO:0016747">
    <property type="term" value="F:acyltransferase activity, transferring groups other than amino-acyl groups"/>
    <property type="evidence" value="ECO:0007669"/>
    <property type="project" value="InterPro"/>
</dbReference>
<dbReference type="InterPro" id="IPR000182">
    <property type="entry name" value="GNAT_dom"/>
</dbReference>
<dbReference type="InterPro" id="IPR016181">
    <property type="entry name" value="Acyl_CoA_acyltransferase"/>
</dbReference>
<dbReference type="EMBL" id="AVFL01000002">
    <property type="protein sequence ID" value="EWY41950.1"/>
    <property type="molecule type" value="Genomic_DNA"/>
</dbReference>
<proteinExistence type="predicted"/>
<dbReference type="InterPro" id="IPR050832">
    <property type="entry name" value="Bact_Acetyltransf"/>
</dbReference>
<accession>W9H6T7</accession>
<dbReference type="SUPFAM" id="SSF55729">
    <property type="entry name" value="Acyl-CoA N-acyltransferases (Nat)"/>
    <property type="match status" value="1"/>
</dbReference>
<dbReference type="Proteomes" id="UP000019486">
    <property type="component" value="Unassembled WGS sequence"/>
</dbReference>
<evidence type="ECO:0000256" key="2">
    <source>
        <dbReference type="ARBA" id="ARBA00023315"/>
    </source>
</evidence>